<keyword evidence="3" id="KW-1185">Reference proteome</keyword>
<reference evidence="2 3" key="1">
    <citation type="journal article" date="2016" name="Sci. Rep.">
        <title>The genome sequence of the outbreeding globe artichoke constructed de novo incorporating a phase-aware low-pass sequencing strategy of F1 progeny.</title>
        <authorList>
            <person name="Scaglione D."/>
            <person name="Reyes-Chin-Wo S."/>
            <person name="Acquadro A."/>
            <person name="Froenicke L."/>
            <person name="Portis E."/>
            <person name="Beitel C."/>
            <person name="Tirone M."/>
            <person name="Mauro R."/>
            <person name="Lo Monaco A."/>
            <person name="Mauromicale G."/>
            <person name="Faccioli P."/>
            <person name="Cattivelli L."/>
            <person name="Rieseberg L."/>
            <person name="Michelmore R."/>
            <person name="Lanteri S."/>
        </authorList>
    </citation>
    <scope>NUCLEOTIDE SEQUENCE [LARGE SCALE GENOMIC DNA]</scope>
    <source>
        <strain evidence="2">2C</strain>
    </source>
</reference>
<dbReference type="InterPro" id="IPR016024">
    <property type="entry name" value="ARM-type_fold"/>
</dbReference>
<organism evidence="2 3">
    <name type="scientific">Cynara cardunculus var. scolymus</name>
    <name type="common">Globe artichoke</name>
    <name type="synonym">Cynara scolymus</name>
    <dbReference type="NCBI Taxonomy" id="59895"/>
    <lineage>
        <taxon>Eukaryota</taxon>
        <taxon>Viridiplantae</taxon>
        <taxon>Streptophyta</taxon>
        <taxon>Embryophyta</taxon>
        <taxon>Tracheophyta</taxon>
        <taxon>Spermatophyta</taxon>
        <taxon>Magnoliopsida</taxon>
        <taxon>eudicotyledons</taxon>
        <taxon>Gunneridae</taxon>
        <taxon>Pentapetalae</taxon>
        <taxon>asterids</taxon>
        <taxon>campanulids</taxon>
        <taxon>Asterales</taxon>
        <taxon>Asteraceae</taxon>
        <taxon>Carduoideae</taxon>
        <taxon>Cardueae</taxon>
        <taxon>Carduinae</taxon>
        <taxon>Cynara</taxon>
    </lineage>
</organism>
<dbReference type="AlphaFoldDB" id="A0A103XB10"/>
<name>A0A103XB10_CYNCS</name>
<evidence type="ECO:0000313" key="3">
    <source>
        <dbReference type="Proteomes" id="UP000243975"/>
    </source>
</evidence>
<dbReference type="STRING" id="59895.A0A103XB10"/>
<dbReference type="SMART" id="SM00515">
    <property type="entry name" value="eIF5C"/>
    <property type="match status" value="1"/>
</dbReference>
<dbReference type="Proteomes" id="UP000243975">
    <property type="component" value="Unassembled WGS sequence"/>
</dbReference>
<evidence type="ECO:0000313" key="2">
    <source>
        <dbReference type="EMBL" id="KVH87419.1"/>
    </source>
</evidence>
<sequence length="152" mass="17225">MVMLDTDELVKKVAKPEENSNGKTTGYKKLVDTVKKSLKKENVSTLYEALLDGVEKGFAKHVFKKKNYLVVVVVEGEDSVEELCGKAKANAVKEMPHIQKALYDVDILEKEYVVKWYEDGCSGGYKSSLIWKNAKPFLEWLQSVESKSEEKD</sequence>
<accession>A0A103XB10</accession>
<dbReference type="EMBL" id="LEKV01006247">
    <property type="protein sequence ID" value="KVH87419.1"/>
    <property type="molecule type" value="Genomic_DNA"/>
</dbReference>
<dbReference type="Gramene" id="KVH87419">
    <property type="protein sequence ID" value="KVH87419"/>
    <property type="gene ID" value="Ccrd_025343"/>
</dbReference>
<evidence type="ECO:0000259" key="1">
    <source>
        <dbReference type="PROSITE" id="PS51363"/>
    </source>
</evidence>
<dbReference type="SUPFAM" id="SSF48371">
    <property type="entry name" value="ARM repeat"/>
    <property type="match status" value="1"/>
</dbReference>
<dbReference type="InterPro" id="IPR003307">
    <property type="entry name" value="W2_domain"/>
</dbReference>
<feature type="domain" description="W2" evidence="1">
    <location>
        <begin position="1"/>
        <end position="151"/>
    </location>
</feature>
<dbReference type="PROSITE" id="PS51363">
    <property type="entry name" value="W2"/>
    <property type="match status" value="1"/>
</dbReference>
<gene>
    <name evidence="2" type="ORF">Ccrd_025343</name>
</gene>
<comment type="caution">
    <text evidence="2">The sequence shown here is derived from an EMBL/GenBank/DDBJ whole genome shotgun (WGS) entry which is preliminary data.</text>
</comment>
<protein>
    <submittedName>
        <fullName evidence="2">Armadillo-type fold</fullName>
    </submittedName>
</protein>
<dbReference type="Pfam" id="PF02020">
    <property type="entry name" value="W2"/>
    <property type="match status" value="1"/>
</dbReference>
<proteinExistence type="predicted"/>
<dbReference type="Gene3D" id="1.25.40.180">
    <property type="match status" value="1"/>
</dbReference>